<keyword evidence="15" id="KW-1185">Reference proteome</keyword>
<dbReference type="OrthoDB" id="139172at2"/>
<keyword evidence="6 13" id="KW-0808">Transferase</keyword>
<evidence type="ECO:0000256" key="11">
    <source>
        <dbReference type="ARBA" id="ARBA00023315"/>
    </source>
</evidence>
<keyword evidence="10 13" id="KW-0472">Membrane</keyword>
<dbReference type="Pfam" id="PF03062">
    <property type="entry name" value="MBOAT"/>
    <property type="match status" value="1"/>
</dbReference>
<evidence type="ECO:0000256" key="8">
    <source>
        <dbReference type="ARBA" id="ARBA00022841"/>
    </source>
</evidence>
<reference evidence="14 15" key="1">
    <citation type="submission" date="2016-04" db="EMBL/GenBank/DDBJ databases">
        <title>Complete genome sequence of natural rubber-degrading, novel Gram-negative bacterium, Rhizobacter gummiphilus strain NS21.</title>
        <authorList>
            <person name="Tabata M."/>
            <person name="Kasai D."/>
            <person name="Fukuda M."/>
        </authorList>
    </citation>
    <scope>NUCLEOTIDE SEQUENCE [LARGE SCALE GENOMIC DNA]</scope>
    <source>
        <strain evidence="14 15">NS21</strain>
    </source>
</reference>
<evidence type="ECO:0000256" key="4">
    <source>
        <dbReference type="ARBA" id="ARBA00016084"/>
    </source>
</evidence>
<evidence type="ECO:0000313" key="14">
    <source>
        <dbReference type="EMBL" id="ARN22577.1"/>
    </source>
</evidence>
<evidence type="ECO:0000256" key="12">
    <source>
        <dbReference type="ARBA" id="ARBA00031030"/>
    </source>
</evidence>
<dbReference type="GO" id="GO:0016746">
    <property type="term" value="F:acyltransferase activity"/>
    <property type="evidence" value="ECO:0007669"/>
    <property type="project" value="UniProtKB-KW"/>
</dbReference>
<dbReference type="PANTHER" id="PTHR13285:SF23">
    <property type="entry name" value="TEICHOIC ACID D-ALANYLTRANSFERASE"/>
    <property type="match status" value="1"/>
</dbReference>
<dbReference type="STRING" id="946333.A4W93_23180"/>
<comment type="similarity">
    <text evidence="3 13">Belongs to the membrane-bound acyltransferase family.</text>
</comment>
<dbReference type="InterPro" id="IPR004299">
    <property type="entry name" value="MBOAT_fam"/>
</dbReference>
<evidence type="ECO:0000256" key="13">
    <source>
        <dbReference type="PIRNR" id="PIRNR016636"/>
    </source>
</evidence>
<dbReference type="PANTHER" id="PTHR13285">
    <property type="entry name" value="ACYLTRANSFERASE"/>
    <property type="match status" value="1"/>
</dbReference>
<dbReference type="PIRSF" id="PIRSF016636">
    <property type="entry name" value="AlgI_DltB"/>
    <property type="match status" value="1"/>
</dbReference>
<keyword evidence="8" id="KW-0016">Alginate biosynthesis</keyword>
<evidence type="ECO:0000256" key="10">
    <source>
        <dbReference type="ARBA" id="ARBA00023136"/>
    </source>
</evidence>
<comment type="pathway">
    <text evidence="2">Glycan biosynthesis; alginate biosynthesis.</text>
</comment>
<proteinExistence type="inferred from homology"/>
<evidence type="ECO:0000256" key="2">
    <source>
        <dbReference type="ARBA" id="ARBA00005182"/>
    </source>
</evidence>
<organism evidence="14 15">
    <name type="scientific">Piscinibacter gummiphilus</name>
    <dbReference type="NCBI Taxonomy" id="946333"/>
    <lineage>
        <taxon>Bacteria</taxon>
        <taxon>Pseudomonadati</taxon>
        <taxon>Pseudomonadota</taxon>
        <taxon>Betaproteobacteria</taxon>
        <taxon>Burkholderiales</taxon>
        <taxon>Sphaerotilaceae</taxon>
        <taxon>Piscinibacter</taxon>
    </lineage>
</organism>
<evidence type="ECO:0000313" key="15">
    <source>
        <dbReference type="Proteomes" id="UP000193427"/>
    </source>
</evidence>
<dbReference type="GO" id="GO:0005886">
    <property type="term" value="C:plasma membrane"/>
    <property type="evidence" value="ECO:0007669"/>
    <property type="project" value="UniProtKB-SubCell"/>
</dbReference>
<keyword evidence="5 13" id="KW-1003">Cell membrane</keyword>
<keyword evidence="7" id="KW-0812">Transmembrane</keyword>
<evidence type="ECO:0000256" key="7">
    <source>
        <dbReference type="ARBA" id="ARBA00022692"/>
    </source>
</evidence>
<sequence length="478" mass="52264">MAFTSPTFIAFILAVVLLTSLAPSPAGRATVLFVANLVFIGSYVTSPLQVAPLAVFLALCWALVEAVRRTRSGAVLAGGLVAVIATFVVLKKFSFLGDGLVLPFPYLLVGLSYILFRVLHLMVDAKQGELPGAVSPFRFFNYTCNFLSFTAGPIQRYADHAEQSQRPLVLDEDTVYRAFARTIVGFVKVGVVSAIFNYLFDNLSTRILADVAPSWPVFCAIYVAAAVAYTVYLYANFSGYMDIVIGVGRLMGQDLPENFNQPFLARNFLDFWARWHMTLSDWFKTYVFNPLLKVLATRFTSAKAGPYLGVVAFFVTFLIMGVWHGTTAIFVVYGLLMGAGASLNKLWQVMAVKRFGKKAYKAFCERTAVICFSRGLTLAYFAFALTCLWTDLNQMTSLLRHLGATGVVASYVGLAAAAGLAFFVWDTVTAWAAPLRAGAASVSGGVVARNIVLALQILLIVTVASFFHKAPEFVYRAF</sequence>
<keyword evidence="11 13" id="KW-0012">Acyltransferase</keyword>
<dbReference type="InterPro" id="IPR051085">
    <property type="entry name" value="MB_O-acyltransferase"/>
</dbReference>
<evidence type="ECO:0000256" key="5">
    <source>
        <dbReference type="ARBA" id="ARBA00022475"/>
    </source>
</evidence>
<dbReference type="KEGG" id="rgu:A4W93_23180"/>
<dbReference type="AlphaFoldDB" id="A0A1W6LED1"/>
<evidence type="ECO:0000256" key="9">
    <source>
        <dbReference type="ARBA" id="ARBA00022989"/>
    </source>
</evidence>
<dbReference type="GO" id="GO:0042121">
    <property type="term" value="P:alginic acid biosynthetic process"/>
    <property type="evidence" value="ECO:0007669"/>
    <property type="project" value="UniProtKB-KW"/>
</dbReference>
<dbReference type="RefSeq" id="WP_085752882.1">
    <property type="nucleotide sequence ID" value="NZ_BSPR01000018.1"/>
</dbReference>
<dbReference type="Proteomes" id="UP000193427">
    <property type="component" value="Chromosome"/>
</dbReference>
<gene>
    <name evidence="14" type="ORF">A4W93_23180</name>
</gene>
<dbReference type="EMBL" id="CP015118">
    <property type="protein sequence ID" value="ARN22577.1"/>
    <property type="molecule type" value="Genomic_DNA"/>
</dbReference>
<protein>
    <recommendedName>
        <fullName evidence="4">Probable alginate O-acetylase AlgI</fullName>
    </recommendedName>
    <alternativeName>
        <fullName evidence="12">Alginate biosynthesis protein AlgI</fullName>
    </alternativeName>
</protein>
<evidence type="ECO:0000256" key="6">
    <source>
        <dbReference type="ARBA" id="ARBA00022679"/>
    </source>
</evidence>
<comment type="subcellular location">
    <subcellularLocation>
        <location evidence="1">Cell membrane</location>
        <topology evidence="1">Multi-pass membrane protein</topology>
    </subcellularLocation>
</comment>
<name>A0A1W6LED1_9BURK</name>
<keyword evidence="9" id="KW-1133">Transmembrane helix</keyword>
<evidence type="ECO:0000256" key="3">
    <source>
        <dbReference type="ARBA" id="ARBA00010323"/>
    </source>
</evidence>
<evidence type="ECO:0000256" key="1">
    <source>
        <dbReference type="ARBA" id="ARBA00004651"/>
    </source>
</evidence>
<dbReference type="InterPro" id="IPR024194">
    <property type="entry name" value="Ac/AlaTfrase_AlgI/DltB"/>
</dbReference>
<accession>A0A1W6LED1</accession>